<feature type="compositionally biased region" description="Basic and acidic residues" evidence="4">
    <location>
        <begin position="1593"/>
        <end position="1602"/>
    </location>
</feature>
<dbReference type="GO" id="GO:0032153">
    <property type="term" value="C:cell division site"/>
    <property type="evidence" value="ECO:0007669"/>
    <property type="project" value="TreeGrafter"/>
</dbReference>
<feature type="domain" description="GBD/FH3" evidence="6">
    <location>
        <begin position="570"/>
        <end position="1007"/>
    </location>
</feature>
<feature type="region of interest" description="Disordered" evidence="4">
    <location>
        <begin position="221"/>
        <end position="262"/>
    </location>
</feature>
<feature type="compositionally biased region" description="Polar residues" evidence="4">
    <location>
        <begin position="1950"/>
        <end position="1974"/>
    </location>
</feature>
<dbReference type="Gene3D" id="1.20.58.2220">
    <property type="entry name" value="Formin, FH2 domain"/>
    <property type="match status" value="1"/>
</dbReference>
<dbReference type="FunFam" id="1.25.10.10:FF:000291">
    <property type="entry name" value="Cytokinesis protein sepA"/>
    <property type="match status" value="1"/>
</dbReference>
<dbReference type="Proteomes" id="UP001280581">
    <property type="component" value="Unassembled WGS sequence"/>
</dbReference>
<dbReference type="InterPro" id="IPR015425">
    <property type="entry name" value="FH2_Formin"/>
</dbReference>
<evidence type="ECO:0000256" key="2">
    <source>
        <dbReference type="ARBA" id="ARBA00037935"/>
    </source>
</evidence>
<evidence type="ECO:0008006" key="10">
    <source>
        <dbReference type="Google" id="ProtNLM"/>
    </source>
</evidence>
<feature type="region of interest" description="Disordered" evidence="4">
    <location>
        <begin position="1250"/>
        <end position="1423"/>
    </location>
</feature>
<dbReference type="GO" id="GO:0043332">
    <property type="term" value="C:mating projection tip"/>
    <property type="evidence" value="ECO:0007669"/>
    <property type="project" value="TreeGrafter"/>
</dbReference>
<dbReference type="PANTHER" id="PTHR47102">
    <property type="entry name" value="PROTEIN BNI1"/>
    <property type="match status" value="1"/>
</dbReference>
<protein>
    <recommendedName>
        <fullName evidence="10">FH2-domain-containing protein</fullName>
    </recommendedName>
</protein>
<dbReference type="Gene3D" id="1.25.10.10">
    <property type="entry name" value="Leucine-rich Repeat Variant"/>
    <property type="match status" value="1"/>
</dbReference>
<feature type="region of interest" description="Disordered" evidence="4">
    <location>
        <begin position="66"/>
        <end position="91"/>
    </location>
</feature>
<feature type="coiled-coil region" evidence="3">
    <location>
        <begin position="1067"/>
        <end position="1108"/>
    </location>
</feature>
<evidence type="ECO:0000259" key="6">
    <source>
        <dbReference type="PROSITE" id="PS51232"/>
    </source>
</evidence>
<feature type="domain" description="DAD" evidence="5">
    <location>
        <begin position="1879"/>
        <end position="1911"/>
    </location>
</feature>
<evidence type="ECO:0000259" key="7">
    <source>
        <dbReference type="PROSITE" id="PS51444"/>
    </source>
</evidence>
<dbReference type="GO" id="GO:0032991">
    <property type="term" value="C:protein-containing complex"/>
    <property type="evidence" value="ECO:0007669"/>
    <property type="project" value="UniProtKB-ARBA"/>
</dbReference>
<dbReference type="Pfam" id="PF02181">
    <property type="entry name" value="FH2"/>
    <property type="match status" value="1"/>
</dbReference>
<feature type="compositionally biased region" description="Pro residues" evidence="4">
    <location>
        <begin position="1363"/>
        <end position="1405"/>
    </location>
</feature>
<evidence type="ECO:0000256" key="1">
    <source>
        <dbReference type="ARBA" id="ARBA00023054"/>
    </source>
</evidence>
<comment type="similarity">
    <text evidence="2">Belongs to the formin homology family. BNI1 subfamily.</text>
</comment>
<evidence type="ECO:0000256" key="3">
    <source>
        <dbReference type="SAM" id="Coils"/>
    </source>
</evidence>
<organism evidence="8 9">
    <name type="scientific">Pseudopithomyces chartarum</name>
    <dbReference type="NCBI Taxonomy" id="1892770"/>
    <lineage>
        <taxon>Eukaryota</taxon>
        <taxon>Fungi</taxon>
        <taxon>Dikarya</taxon>
        <taxon>Ascomycota</taxon>
        <taxon>Pezizomycotina</taxon>
        <taxon>Dothideomycetes</taxon>
        <taxon>Pleosporomycetidae</taxon>
        <taxon>Pleosporales</taxon>
        <taxon>Massarineae</taxon>
        <taxon>Didymosphaeriaceae</taxon>
        <taxon>Pseudopithomyces</taxon>
    </lineage>
</organism>
<dbReference type="SUPFAM" id="SSF101447">
    <property type="entry name" value="Formin homology 2 domain (FH2 domain)"/>
    <property type="match status" value="1"/>
</dbReference>
<dbReference type="Gene3D" id="1.10.238.150">
    <property type="entry name" value="Formin, FH3 diaphanous domain"/>
    <property type="match status" value="1"/>
</dbReference>
<dbReference type="EMBL" id="WVTA01000001">
    <property type="protein sequence ID" value="KAK3216629.1"/>
    <property type="molecule type" value="Genomic_DNA"/>
</dbReference>
<dbReference type="SUPFAM" id="SSF48371">
    <property type="entry name" value="ARM repeat"/>
    <property type="match status" value="1"/>
</dbReference>
<dbReference type="InterPro" id="IPR042201">
    <property type="entry name" value="FH2_Formin_sf"/>
</dbReference>
<evidence type="ECO:0000256" key="4">
    <source>
        <dbReference type="SAM" id="MobiDB-lite"/>
    </source>
</evidence>
<dbReference type="Pfam" id="PF06371">
    <property type="entry name" value="Drf_GBD"/>
    <property type="match status" value="1"/>
</dbReference>
<feature type="compositionally biased region" description="Basic residues" evidence="4">
    <location>
        <begin position="1906"/>
        <end position="1918"/>
    </location>
</feature>
<dbReference type="GO" id="GO:0051016">
    <property type="term" value="P:barbed-end actin filament capping"/>
    <property type="evidence" value="ECO:0007669"/>
    <property type="project" value="TreeGrafter"/>
</dbReference>
<feature type="region of interest" description="Disordered" evidence="4">
    <location>
        <begin position="326"/>
        <end position="374"/>
    </location>
</feature>
<dbReference type="InterPro" id="IPR010473">
    <property type="entry name" value="GTPase-bd"/>
</dbReference>
<reference evidence="8 9" key="1">
    <citation type="submission" date="2021-02" db="EMBL/GenBank/DDBJ databases">
        <title>Genome assembly of Pseudopithomyces chartarum.</title>
        <authorList>
            <person name="Jauregui R."/>
            <person name="Singh J."/>
            <person name="Voisey C."/>
        </authorList>
    </citation>
    <scope>NUCLEOTIDE SEQUENCE [LARGE SCALE GENOMIC DNA]</scope>
    <source>
        <strain evidence="8 9">AGR01</strain>
    </source>
</reference>
<dbReference type="SMART" id="SM00498">
    <property type="entry name" value="FH2"/>
    <property type="match status" value="1"/>
</dbReference>
<proteinExistence type="inferred from homology"/>
<dbReference type="SMART" id="SM01139">
    <property type="entry name" value="Drf_FH3"/>
    <property type="match status" value="1"/>
</dbReference>
<dbReference type="Gene3D" id="6.10.30.50">
    <property type="match status" value="1"/>
</dbReference>
<feature type="compositionally biased region" description="Pro residues" evidence="4">
    <location>
        <begin position="1412"/>
        <end position="1421"/>
    </location>
</feature>
<evidence type="ECO:0000313" key="8">
    <source>
        <dbReference type="EMBL" id="KAK3216629.1"/>
    </source>
</evidence>
<dbReference type="GO" id="GO:0031267">
    <property type="term" value="F:small GTPase binding"/>
    <property type="evidence" value="ECO:0007669"/>
    <property type="project" value="InterPro"/>
</dbReference>
<dbReference type="GO" id="GO:1903475">
    <property type="term" value="P:mitotic actomyosin contractile ring assembly"/>
    <property type="evidence" value="ECO:0007669"/>
    <property type="project" value="TreeGrafter"/>
</dbReference>
<dbReference type="Pfam" id="PF06367">
    <property type="entry name" value="Drf_FH3"/>
    <property type="match status" value="1"/>
</dbReference>
<keyword evidence="1 3" id="KW-0175">Coiled coil</keyword>
<dbReference type="GO" id="GO:0000131">
    <property type="term" value="C:incipient cellular bud site"/>
    <property type="evidence" value="ECO:0007669"/>
    <property type="project" value="UniProtKB-ARBA"/>
</dbReference>
<dbReference type="InterPro" id="IPR011989">
    <property type="entry name" value="ARM-like"/>
</dbReference>
<accession>A0AAN6M8L0</accession>
<dbReference type="FunFam" id="1.10.238.150:FF:000003">
    <property type="entry name" value="Cytokinesis protein SepA"/>
    <property type="match status" value="1"/>
</dbReference>
<dbReference type="InterPro" id="IPR010472">
    <property type="entry name" value="FH3_dom"/>
</dbReference>
<feature type="compositionally biased region" description="Polar residues" evidence="4">
    <location>
        <begin position="221"/>
        <end position="230"/>
    </location>
</feature>
<feature type="region of interest" description="Disordered" evidence="4">
    <location>
        <begin position="1192"/>
        <end position="1222"/>
    </location>
</feature>
<dbReference type="PANTHER" id="PTHR47102:SF2">
    <property type="entry name" value="PROTEIN BNI1"/>
    <property type="match status" value="1"/>
</dbReference>
<dbReference type="FunFam" id="6.10.30.50:FF:000001">
    <property type="entry name" value="Cytokinesis sepA protein"/>
    <property type="match status" value="1"/>
</dbReference>
<dbReference type="InterPro" id="IPR016024">
    <property type="entry name" value="ARM-type_fold"/>
</dbReference>
<feature type="compositionally biased region" description="Basic and acidic residues" evidence="4">
    <location>
        <begin position="75"/>
        <end position="84"/>
    </location>
</feature>
<feature type="compositionally biased region" description="Low complexity" evidence="4">
    <location>
        <begin position="1862"/>
        <end position="1872"/>
    </location>
</feature>
<feature type="region of interest" description="Disordered" evidence="4">
    <location>
        <begin position="627"/>
        <end position="646"/>
    </location>
</feature>
<feature type="compositionally biased region" description="Polar residues" evidence="4">
    <location>
        <begin position="453"/>
        <end position="514"/>
    </location>
</feature>
<feature type="region of interest" description="Disordered" evidence="4">
    <location>
        <begin position="1582"/>
        <end position="1602"/>
    </location>
</feature>
<dbReference type="InterPro" id="IPR014768">
    <property type="entry name" value="GBD/FH3_dom"/>
</dbReference>
<dbReference type="GO" id="GO:0051017">
    <property type="term" value="P:actin filament bundle assembly"/>
    <property type="evidence" value="ECO:0007669"/>
    <property type="project" value="TreeGrafter"/>
</dbReference>
<feature type="compositionally biased region" description="Pro residues" evidence="4">
    <location>
        <begin position="1330"/>
        <end position="1355"/>
    </location>
</feature>
<feature type="domain" description="FH2" evidence="7">
    <location>
        <begin position="1441"/>
        <end position="1862"/>
    </location>
</feature>
<dbReference type="GO" id="GO:0033554">
    <property type="term" value="P:cellular response to stress"/>
    <property type="evidence" value="ECO:0007669"/>
    <property type="project" value="UniProtKB-ARBA"/>
</dbReference>
<keyword evidence="9" id="KW-1185">Reference proteome</keyword>
<dbReference type="GO" id="GO:0005938">
    <property type="term" value="C:cell cortex"/>
    <property type="evidence" value="ECO:0007669"/>
    <property type="project" value="UniProtKB-ARBA"/>
</dbReference>
<feature type="region of interest" description="Disordered" evidence="4">
    <location>
        <begin position="425"/>
        <end position="519"/>
    </location>
</feature>
<evidence type="ECO:0000313" key="9">
    <source>
        <dbReference type="Proteomes" id="UP001280581"/>
    </source>
</evidence>
<name>A0AAN6M8L0_9PLEO</name>
<dbReference type="InterPro" id="IPR014767">
    <property type="entry name" value="DAD_dom"/>
</dbReference>
<dbReference type="GO" id="GO:0005934">
    <property type="term" value="C:cellular bud tip"/>
    <property type="evidence" value="ECO:0007669"/>
    <property type="project" value="UniProtKB-ARBA"/>
</dbReference>
<dbReference type="PROSITE" id="PS51231">
    <property type="entry name" value="DAD"/>
    <property type="match status" value="1"/>
</dbReference>
<sequence>MLVVALVFEPLLQFATQPPVVHHAPSLLQGFPPALVDRIEANHALTLLVVKEVVLVVLASAPVHDDLSSPRPPGRNKEVGEGIRDSGPPARGAFDYTGGHGEILAIAAAVMAHEGYDGVGEGDIEDGGEEERHEEALGSFGWGKLTLTTCVRPAMALVGGAAVAAETGGLADWPQLTVSLADGLSGSLGTAEGVCLLGSYGGARWRLVEALDVKTAATPQVEYSTGEVQTDSGWDGAGGADGRSAEHSQPQSDPSPDPRMRSGALWTVFHSPKRHLWVGSRHPPPTSSGFARLLAHDLVEFIASMFSGTSQDSKGKQSSAGKFFGRRHHKDKDRPQNEAHLSTQSPPGSAHGSQSSRHSHRHSSSVASVDRPLSLGPEQGLAMQVGVYSSIPSIEQNQGAPRIVNDQYGAPQPHHLDKSTADYHQYPVFDPSKMPQNGYQNAGPPRPPPHSTAMASSQPGDRGVSIQQWGSTGRASNGQTYTSYNDSSNANTSSDQASVYSNDSRNRTSNIYYPQQSQSQSTFSSIGLDAGSLLPTAVGVPRDSHRHLLHSNQPSAFSSTSSFGQNGFAIQRPPDHVVEQEFMNLMVKRGWKSLPEQARRQMEAYKIDKKWTLVHQDKLAEFKTEEKKRQTARNTYMGGGGGGGANPDVLIRAEEEGSPEWYVKKVMDNSITLKQMSSLEISLRTQPIAWVRNFIEAQGQIALTNVLAKINRRKGQGPAPPPNSVLQKAENDTEREYEIIKCLKALMNNKFGADNALQYPSIIQALAGSLISSRLNTRKVVSDVLTFLCHFGGGAGHEKVLQALDALKVQYGENGRFDAWMRIVEVTVDGRGKMGSMVGASEEVRSGGIGVENLLMEYAIATLFLINMIVDGPDRDLQLRMHIRAQFTGCGIKRVFKKMEGFQYDVIDKQIERYMSNEAVDYEEFLEVENNSMVDSVEGDGKDLNDPIQIADAINSRIVNTREQDYFVSAMQHLMIIRDTQGEDRLKMFQLVDSMLSYVAMDRRLPDMDLKQSLNFTVQSLLDKLYTDSEARQVRDEAIEARQIADSAIAERDEAKAQLELGADGLVSKLQKQLAEQEKVIAVRERQIEQMKAELAEIQRIRAQELQRNELETRELYLMLRDAQDVAASAAKNKGKEGLGAADPTQMQGILDRERLMNRLEIQLQRAKTQATLEGKALGQIQPSEKLRELRERMEGQVDEDFDGLDPSSLGSSRAKSGVVRRKPVAGAFDEDEAMPDLGEDDDDVIIEKPRLIQMHKPKVSNTARPPSGLLDEINSKVKQYGDSGADGEEASTQDVDMSGVEGEAPKTSGAPPPPPPPPPPPGQLGFPANIPPPPPMPGMNGAAPPPPPPPPPPGMLGFPAAPGIPPPPPMPGMGIPPPPPMPGMGIPPPPPMPGMGIPPPPPMPGQIDGSMPPPPPPPMPGAKRPGFMPKAPGFGAPSMHLTGPRPKKKLKALHWDKVDSPQTTVWATHGATSEEKEEKYRELSKKGVLEEVEKLFRAKEIKAIGKKTAKKDEKKQIISRDLMHTFQISMAKFSQYSAEEVTQFIIHCDTKILDDSVVMEFLQKNELCDVPDNTAKLMAPYSKDWTGPNANDSKREQNPEDLTREDQIYLYTAYELHHYWKSRMRALSLTRTYEIEYEEISNKLLEVSRVSDSLRSSSSLISVLGLILDIGNFMNDANKQANGFKLSTLSRLGMLKDDKNESTFADLVERIVRNQYSGWEDFTDEIGGVVTAQKINVEQLQTDAKKYIDNIKNIQTSLDMGNLSDPTKFHPEDKVAIVVQRHMKEARRKAEQLQVFLEDMQKQYEDIMAFYGEDPQDDSARRDFFAKLANFVLEWKKSREKNIQLEDQWRRNEANIRRKAAAPALSTAALSDNDGPKSPANTGAMDDLLKKLRDAKPEARDQRDRRRRARLKDRHQVRVASGQQMPEIGVNMEPDEEDTASDAGKGLLSPTSEVSDTTQSVSVASPTEVSSPTGDVADRAAAMLEGLQGGSSIAKDGSLVIRRRRENADSERERRRRRRQQASTASSVRSDDAGGLMSPTIAEEGGDEAARRGSVISRDGVEEEAPSTPITIVSPPSPEGKGGEKRLPTPPPE</sequence>
<dbReference type="GO" id="GO:0030010">
    <property type="term" value="P:establishment of cell polarity"/>
    <property type="evidence" value="ECO:0007669"/>
    <property type="project" value="UniProtKB-ARBA"/>
</dbReference>
<dbReference type="SMART" id="SM01140">
    <property type="entry name" value="Drf_GBD"/>
    <property type="match status" value="1"/>
</dbReference>
<gene>
    <name evidence="8" type="ORF">GRF29_1g426708</name>
</gene>
<feature type="region of interest" description="Disordered" evidence="4">
    <location>
        <begin position="1861"/>
        <end position="2094"/>
    </location>
</feature>
<dbReference type="FunFam" id="1.20.58.2220:FF:000006">
    <property type="entry name" value="Cytokinesis protein sepA"/>
    <property type="match status" value="1"/>
</dbReference>
<dbReference type="GO" id="GO:0003779">
    <property type="term" value="F:actin binding"/>
    <property type="evidence" value="ECO:0007669"/>
    <property type="project" value="InterPro"/>
</dbReference>
<comment type="caution">
    <text evidence="8">The sequence shown here is derived from an EMBL/GenBank/DDBJ whole genome shotgun (WGS) entry which is preliminary data.</text>
</comment>
<dbReference type="InterPro" id="IPR051661">
    <property type="entry name" value="Actin_filament_regulator"/>
</dbReference>
<feature type="compositionally biased region" description="Basic and acidic residues" evidence="4">
    <location>
        <begin position="1888"/>
        <end position="1905"/>
    </location>
</feature>
<dbReference type="PROSITE" id="PS51232">
    <property type="entry name" value="GBD_FH3"/>
    <property type="match status" value="1"/>
</dbReference>
<dbReference type="GO" id="GO:0015629">
    <property type="term" value="C:actin cytoskeleton"/>
    <property type="evidence" value="ECO:0007669"/>
    <property type="project" value="UniProtKB-ARBA"/>
</dbReference>
<evidence type="ECO:0000259" key="5">
    <source>
        <dbReference type="PROSITE" id="PS51231"/>
    </source>
</evidence>
<dbReference type="PROSITE" id="PS51444">
    <property type="entry name" value="FH2"/>
    <property type="match status" value="1"/>
</dbReference>
<feature type="compositionally biased region" description="Pro residues" evidence="4">
    <location>
        <begin position="1311"/>
        <end position="1323"/>
    </location>
</feature>